<dbReference type="FunFam" id="3.10.150.10:FF:000001">
    <property type="entry name" value="Beta sliding clamp"/>
    <property type="match status" value="1"/>
</dbReference>
<dbReference type="GO" id="GO:0009360">
    <property type="term" value="C:DNA polymerase III complex"/>
    <property type="evidence" value="ECO:0007669"/>
    <property type="project" value="InterPro"/>
</dbReference>
<gene>
    <name evidence="12" type="ORF">METZ01_LOCUS37356</name>
</gene>
<reference evidence="12" key="1">
    <citation type="submission" date="2018-05" db="EMBL/GenBank/DDBJ databases">
        <authorList>
            <person name="Lanie J.A."/>
            <person name="Ng W.-L."/>
            <person name="Kazmierczak K.M."/>
            <person name="Andrzejewski T.M."/>
            <person name="Davidsen T.M."/>
            <person name="Wayne K.J."/>
            <person name="Tettelin H."/>
            <person name="Glass J.I."/>
            <person name="Rusch D."/>
            <person name="Podicherti R."/>
            <person name="Tsui H.-C.T."/>
            <person name="Winkler M.E."/>
        </authorList>
    </citation>
    <scope>NUCLEOTIDE SEQUENCE</scope>
</reference>
<dbReference type="InterPro" id="IPR046938">
    <property type="entry name" value="DNA_clamp_sf"/>
</dbReference>
<dbReference type="InterPro" id="IPR022635">
    <property type="entry name" value="DNA_polIII_beta_C"/>
</dbReference>
<dbReference type="GO" id="GO:0003887">
    <property type="term" value="F:DNA-directed DNA polymerase activity"/>
    <property type="evidence" value="ECO:0007669"/>
    <property type="project" value="UniProtKB-KW"/>
</dbReference>
<evidence type="ECO:0000259" key="11">
    <source>
        <dbReference type="Pfam" id="PF02768"/>
    </source>
</evidence>
<dbReference type="InterPro" id="IPR022634">
    <property type="entry name" value="DNA_polIII_beta_N"/>
</dbReference>
<evidence type="ECO:0000256" key="1">
    <source>
        <dbReference type="ARBA" id="ARBA00004496"/>
    </source>
</evidence>
<evidence type="ECO:0000313" key="12">
    <source>
        <dbReference type="EMBL" id="SUZ84502.1"/>
    </source>
</evidence>
<dbReference type="SUPFAM" id="SSF55979">
    <property type="entry name" value="DNA clamp"/>
    <property type="match status" value="3"/>
</dbReference>
<dbReference type="GO" id="GO:0003677">
    <property type="term" value="F:DNA binding"/>
    <property type="evidence" value="ECO:0007669"/>
    <property type="project" value="UniProtKB-KW"/>
</dbReference>
<dbReference type="Gene3D" id="3.10.150.10">
    <property type="entry name" value="DNA Polymerase III, subunit A, domain 2"/>
    <property type="match status" value="1"/>
</dbReference>
<organism evidence="12">
    <name type="scientific">marine metagenome</name>
    <dbReference type="NCBI Taxonomy" id="408172"/>
    <lineage>
        <taxon>unclassified sequences</taxon>
        <taxon>metagenomes</taxon>
        <taxon>ecological metagenomes</taxon>
    </lineage>
</organism>
<keyword evidence="7" id="KW-0239">DNA-directed DNA polymerase</keyword>
<keyword evidence="6" id="KW-0235">DNA replication</keyword>
<keyword evidence="5" id="KW-0548">Nucleotidyltransferase</keyword>
<evidence type="ECO:0000259" key="9">
    <source>
        <dbReference type="Pfam" id="PF00712"/>
    </source>
</evidence>
<dbReference type="Pfam" id="PF00712">
    <property type="entry name" value="DNA_pol3_beta"/>
    <property type="match status" value="1"/>
</dbReference>
<keyword evidence="4" id="KW-0808">Transferase</keyword>
<dbReference type="SMART" id="SM00480">
    <property type="entry name" value="POL3Bc"/>
    <property type="match status" value="1"/>
</dbReference>
<dbReference type="NCBIfam" id="TIGR00663">
    <property type="entry name" value="dnan"/>
    <property type="match status" value="1"/>
</dbReference>
<protein>
    <recommendedName>
        <fullName evidence="13">Beta sliding clamp</fullName>
    </recommendedName>
</protein>
<evidence type="ECO:0000256" key="5">
    <source>
        <dbReference type="ARBA" id="ARBA00022695"/>
    </source>
</evidence>
<evidence type="ECO:0000256" key="7">
    <source>
        <dbReference type="ARBA" id="ARBA00022932"/>
    </source>
</evidence>
<feature type="domain" description="DNA polymerase III beta sliding clamp N-terminal" evidence="9">
    <location>
        <begin position="1"/>
        <end position="119"/>
    </location>
</feature>
<dbReference type="InterPro" id="IPR022637">
    <property type="entry name" value="DNA_polIII_beta_cen"/>
</dbReference>
<evidence type="ECO:0000256" key="4">
    <source>
        <dbReference type="ARBA" id="ARBA00022679"/>
    </source>
</evidence>
<feature type="domain" description="DNA polymerase III beta sliding clamp C-terminal" evidence="11">
    <location>
        <begin position="247"/>
        <end position="366"/>
    </location>
</feature>
<dbReference type="EMBL" id="UINC01001594">
    <property type="protein sequence ID" value="SUZ84502.1"/>
    <property type="molecule type" value="Genomic_DNA"/>
</dbReference>
<dbReference type="GO" id="GO:0006271">
    <property type="term" value="P:DNA strand elongation involved in DNA replication"/>
    <property type="evidence" value="ECO:0007669"/>
    <property type="project" value="TreeGrafter"/>
</dbReference>
<dbReference type="CDD" id="cd00140">
    <property type="entry name" value="beta_clamp"/>
    <property type="match status" value="1"/>
</dbReference>
<dbReference type="AlphaFoldDB" id="A0A381QYJ2"/>
<sequence>MKFTTNRESLLRPLQLVTGVVERRQTLPVLSNLLVKAADGAVSITGTDLEVQLVASIEGVDVEQEGSATIPARKLADIWRSLVEGAEVSVAVENTRTIVRSGRSRFALATLPVEEFPELASHDGEVNVVMPLSDIQRLLDKTSFAMAQQDVRYFLNGMLLEITSAHVRAVATDGHRMAMCTVGQKIDGVDRIQAIVPRKGVLELGRLLNDSSADVELSLGSNHLTAKQEGYTLTTKLVDGKFPDYETVIPRDPGQTLVGDRETLRHAFQRAAILSNEKYRCVRLSLEGDQMKIEANNPEQEEAEEIVAVEYGGDLLEIGFNVAYLQDVLSVLETESVRLSVADANSSALIEAPGVDDSLYVVMPMRL</sequence>
<dbReference type="PANTHER" id="PTHR30478">
    <property type="entry name" value="DNA POLYMERASE III SUBUNIT BETA"/>
    <property type="match status" value="1"/>
</dbReference>
<dbReference type="Pfam" id="PF02768">
    <property type="entry name" value="DNA_pol3_beta_3"/>
    <property type="match status" value="1"/>
</dbReference>
<evidence type="ECO:0000259" key="10">
    <source>
        <dbReference type="Pfam" id="PF02767"/>
    </source>
</evidence>
<name>A0A381QYJ2_9ZZZZ</name>
<dbReference type="Gene3D" id="3.70.10.10">
    <property type="match status" value="1"/>
</dbReference>
<evidence type="ECO:0000256" key="6">
    <source>
        <dbReference type="ARBA" id="ARBA00022705"/>
    </source>
</evidence>
<evidence type="ECO:0000256" key="8">
    <source>
        <dbReference type="ARBA" id="ARBA00023125"/>
    </source>
</evidence>
<evidence type="ECO:0008006" key="13">
    <source>
        <dbReference type="Google" id="ProtNLM"/>
    </source>
</evidence>
<dbReference type="GO" id="GO:0008408">
    <property type="term" value="F:3'-5' exonuclease activity"/>
    <property type="evidence" value="ECO:0007669"/>
    <property type="project" value="InterPro"/>
</dbReference>
<dbReference type="PIRSF" id="PIRSF000804">
    <property type="entry name" value="DNA_pol_III_b"/>
    <property type="match status" value="1"/>
</dbReference>
<dbReference type="InterPro" id="IPR001001">
    <property type="entry name" value="DNA_polIII_beta"/>
</dbReference>
<dbReference type="PANTHER" id="PTHR30478:SF0">
    <property type="entry name" value="BETA SLIDING CLAMP"/>
    <property type="match status" value="1"/>
</dbReference>
<keyword evidence="3" id="KW-0963">Cytoplasm</keyword>
<accession>A0A381QYJ2</accession>
<dbReference type="GO" id="GO:0042802">
    <property type="term" value="F:identical protein binding"/>
    <property type="evidence" value="ECO:0007669"/>
    <property type="project" value="UniProtKB-ARBA"/>
</dbReference>
<dbReference type="GO" id="GO:0005737">
    <property type="term" value="C:cytoplasm"/>
    <property type="evidence" value="ECO:0007669"/>
    <property type="project" value="UniProtKB-SubCell"/>
</dbReference>
<comment type="subcellular location">
    <subcellularLocation>
        <location evidence="1">Cytoplasm</location>
    </subcellularLocation>
</comment>
<keyword evidence="8" id="KW-0238">DNA-binding</keyword>
<evidence type="ECO:0000256" key="3">
    <source>
        <dbReference type="ARBA" id="ARBA00022490"/>
    </source>
</evidence>
<dbReference type="Pfam" id="PF02767">
    <property type="entry name" value="DNA_pol3_beta_2"/>
    <property type="match status" value="1"/>
</dbReference>
<proteinExistence type="inferred from homology"/>
<evidence type="ECO:0000256" key="2">
    <source>
        <dbReference type="ARBA" id="ARBA00010752"/>
    </source>
</evidence>
<feature type="domain" description="DNA polymerase III beta sliding clamp central" evidence="10">
    <location>
        <begin position="133"/>
        <end position="244"/>
    </location>
</feature>
<comment type="similarity">
    <text evidence="2">Belongs to the beta sliding clamp family.</text>
</comment>